<evidence type="ECO:0000313" key="2">
    <source>
        <dbReference type="EMBL" id="MDQ0445208.1"/>
    </source>
</evidence>
<evidence type="ECO:0000313" key="3">
    <source>
        <dbReference type="Proteomes" id="UP001236369"/>
    </source>
</evidence>
<accession>A0ABU0HS98</accession>
<keyword evidence="1" id="KW-0732">Signal</keyword>
<proteinExistence type="predicted"/>
<name>A0ABU0HS98_9HYPH</name>
<keyword evidence="3" id="KW-1185">Reference proteome</keyword>
<dbReference type="RefSeq" id="WP_238248699.1">
    <property type="nucleotide sequence ID" value="NZ_BPQX01000021.1"/>
</dbReference>
<feature type="chain" id="PRO_5047493378" evidence="1">
    <location>
        <begin position="24"/>
        <end position="181"/>
    </location>
</feature>
<feature type="signal peptide" evidence="1">
    <location>
        <begin position="1"/>
        <end position="23"/>
    </location>
</feature>
<comment type="caution">
    <text evidence="2">The sequence shown here is derived from an EMBL/GenBank/DDBJ whole genome shotgun (WGS) entry which is preliminary data.</text>
</comment>
<gene>
    <name evidence="2" type="ORF">QO016_004735</name>
</gene>
<dbReference type="EMBL" id="JAUSVV010000023">
    <property type="protein sequence ID" value="MDQ0445208.1"/>
    <property type="molecule type" value="Genomic_DNA"/>
</dbReference>
<protein>
    <submittedName>
        <fullName evidence="2">Uncharacterized protein</fullName>
    </submittedName>
</protein>
<dbReference type="Proteomes" id="UP001236369">
    <property type="component" value="Unassembled WGS sequence"/>
</dbReference>
<reference evidence="2 3" key="1">
    <citation type="submission" date="2023-07" db="EMBL/GenBank/DDBJ databases">
        <title>Genomic Encyclopedia of Type Strains, Phase IV (KMG-IV): sequencing the most valuable type-strain genomes for metagenomic binning, comparative biology and taxonomic classification.</title>
        <authorList>
            <person name="Goeker M."/>
        </authorList>
    </citation>
    <scope>NUCLEOTIDE SEQUENCE [LARGE SCALE GENOMIC DNA]</scope>
    <source>
        <strain evidence="2 3">DSM 19562</strain>
    </source>
</reference>
<organism evidence="2 3">
    <name type="scientific">Methylobacterium persicinum</name>
    <dbReference type="NCBI Taxonomy" id="374426"/>
    <lineage>
        <taxon>Bacteria</taxon>
        <taxon>Pseudomonadati</taxon>
        <taxon>Pseudomonadota</taxon>
        <taxon>Alphaproteobacteria</taxon>
        <taxon>Hyphomicrobiales</taxon>
        <taxon>Methylobacteriaceae</taxon>
        <taxon>Methylobacterium</taxon>
    </lineage>
</organism>
<sequence>MRRIAFSIAAGAVFGLMAGRALAGLDVTPDLSGLARATQVPPASGVAPPATALDGTPGTSTAYARADHTHAARIQRTVMTTAADGTATFTFARPITVPSGQVPVIAYMVQDTGSPIIVQITGRTWTTANGLDTHTAVTIKAQRSRTLPAALSTLTGLVGYDIFGTAASGVQVNLFVADPTQ</sequence>
<evidence type="ECO:0000256" key="1">
    <source>
        <dbReference type="SAM" id="SignalP"/>
    </source>
</evidence>